<feature type="transmembrane region" description="Helical" evidence="2">
    <location>
        <begin position="38"/>
        <end position="57"/>
    </location>
</feature>
<organism evidence="4 5">
    <name type="scientific">Hohenbuehelia grisea</name>
    <dbReference type="NCBI Taxonomy" id="104357"/>
    <lineage>
        <taxon>Eukaryota</taxon>
        <taxon>Fungi</taxon>
        <taxon>Dikarya</taxon>
        <taxon>Basidiomycota</taxon>
        <taxon>Agaricomycotina</taxon>
        <taxon>Agaricomycetes</taxon>
        <taxon>Agaricomycetidae</taxon>
        <taxon>Agaricales</taxon>
        <taxon>Pleurotineae</taxon>
        <taxon>Pleurotaceae</taxon>
        <taxon>Hohenbuehelia</taxon>
    </lineage>
</organism>
<dbReference type="PROSITE" id="PS51354">
    <property type="entry name" value="GLUTAREDOXIN_2"/>
    <property type="match status" value="1"/>
</dbReference>
<keyword evidence="2" id="KW-0812">Transmembrane</keyword>
<evidence type="ECO:0000259" key="3">
    <source>
        <dbReference type="Pfam" id="PF00462"/>
    </source>
</evidence>
<evidence type="ECO:0000313" key="5">
    <source>
        <dbReference type="Proteomes" id="UP001556367"/>
    </source>
</evidence>
<proteinExistence type="predicted"/>
<keyword evidence="2" id="KW-0472">Membrane</keyword>
<name>A0ABR3JNE2_9AGAR</name>
<gene>
    <name evidence="4" type="ORF">HGRIS_002999</name>
</gene>
<accession>A0ABR3JNE2</accession>
<feature type="region of interest" description="Disordered" evidence="1">
    <location>
        <begin position="1"/>
        <end position="32"/>
    </location>
</feature>
<feature type="domain" description="Glutaredoxin" evidence="3">
    <location>
        <begin position="170"/>
        <end position="233"/>
    </location>
</feature>
<feature type="compositionally biased region" description="Low complexity" evidence="1">
    <location>
        <begin position="15"/>
        <end position="28"/>
    </location>
</feature>
<dbReference type="InterPro" id="IPR036249">
    <property type="entry name" value="Thioredoxin-like_sf"/>
</dbReference>
<dbReference type="Gene3D" id="3.40.30.10">
    <property type="entry name" value="Glutaredoxin"/>
    <property type="match status" value="1"/>
</dbReference>
<dbReference type="InterPro" id="IPR002109">
    <property type="entry name" value="Glutaredoxin"/>
</dbReference>
<protein>
    <recommendedName>
        <fullName evidence="3">Glutaredoxin domain-containing protein</fullName>
    </recommendedName>
</protein>
<evidence type="ECO:0000256" key="1">
    <source>
        <dbReference type="SAM" id="MobiDB-lite"/>
    </source>
</evidence>
<evidence type="ECO:0000256" key="2">
    <source>
        <dbReference type="SAM" id="Phobius"/>
    </source>
</evidence>
<dbReference type="SUPFAM" id="SSF52833">
    <property type="entry name" value="Thioredoxin-like"/>
    <property type="match status" value="1"/>
</dbReference>
<reference evidence="5" key="1">
    <citation type="submission" date="2024-06" db="EMBL/GenBank/DDBJ databases">
        <title>Multi-omics analyses provide insights into the biosynthesis of the anticancer antibiotic pleurotin in Hohenbuehelia grisea.</title>
        <authorList>
            <person name="Weaver J.A."/>
            <person name="Alberti F."/>
        </authorList>
    </citation>
    <scope>NUCLEOTIDE SEQUENCE [LARGE SCALE GENOMIC DNA]</scope>
    <source>
        <strain evidence="5">T-177</strain>
    </source>
</reference>
<keyword evidence="2" id="KW-1133">Transmembrane helix</keyword>
<dbReference type="Proteomes" id="UP001556367">
    <property type="component" value="Unassembled WGS sequence"/>
</dbReference>
<keyword evidence="5" id="KW-1185">Reference proteome</keyword>
<sequence length="306" mass="34138">MSLPHVSSKVSSDLPTSTSEKPSPSTPENARSRRLRSVVWLATGAIVSVFLLSGFMLCTQNPAIVPSPTRYGLRDRLSRFSSRLRTGSPHRAIPVARTQALRPYRFQPHQELAALTSFITASPMNVLPLSIQPSHPIDPQLVLGFDLARASNAGEELQVLATDLWIRFPVVLYSKHFCHHSRLLKRFLLSLNLKPSPTFIDVDTRDDFPVLHRVIQRVTHTVGVPVLLIGGNVLQIPNEPQADDRMALLHYLESLKASGKLGILFSDAGAIVDGMRRKKMRINHKHSDAKKALSWEEQIDRGMMDV</sequence>
<dbReference type="Pfam" id="PF00462">
    <property type="entry name" value="Glutaredoxin"/>
    <property type="match status" value="1"/>
</dbReference>
<dbReference type="EMBL" id="JASNQZ010000006">
    <property type="protein sequence ID" value="KAL0956893.1"/>
    <property type="molecule type" value="Genomic_DNA"/>
</dbReference>
<evidence type="ECO:0000313" key="4">
    <source>
        <dbReference type="EMBL" id="KAL0956893.1"/>
    </source>
</evidence>
<comment type="caution">
    <text evidence="4">The sequence shown here is derived from an EMBL/GenBank/DDBJ whole genome shotgun (WGS) entry which is preliminary data.</text>
</comment>